<comment type="caution">
    <text evidence="2">The sequence shown here is derived from an EMBL/GenBank/DDBJ whole genome shotgun (WGS) entry which is preliminary data.</text>
</comment>
<dbReference type="EMBL" id="LABY01000158">
    <property type="protein sequence ID" value="KMO33213.1"/>
    <property type="molecule type" value="Genomic_DNA"/>
</dbReference>
<dbReference type="RefSeq" id="WP_048446243.1">
    <property type="nucleotide sequence ID" value="NZ_LABY01000158.1"/>
</dbReference>
<dbReference type="Pfam" id="PF10688">
    <property type="entry name" value="Imp-YgjV"/>
    <property type="match status" value="1"/>
</dbReference>
<dbReference type="AlphaFoldDB" id="A0A0J6SIK4"/>
<dbReference type="OrthoDB" id="7993982at2"/>
<feature type="transmembrane region" description="Helical" evidence="1">
    <location>
        <begin position="38"/>
        <end position="56"/>
    </location>
</feature>
<proteinExistence type="predicted"/>
<feature type="transmembrane region" description="Helical" evidence="1">
    <location>
        <begin position="93"/>
        <end position="126"/>
    </location>
</feature>
<evidence type="ECO:0008006" key="4">
    <source>
        <dbReference type="Google" id="ProtNLM"/>
    </source>
</evidence>
<name>A0A0J6SIK4_9HYPH</name>
<protein>
    <recommendedName>
        <fullName evidence="4">YgjV family protein</fullName>
    </recommendedName>
</protein>
<accession>A0A0J6SIK4</accession>
<dbReference type="Proteomes" id="UP000035955">
    <property type="component" value="Unassembled WGS sequence"/>
</dbReference>
<keyword evidence="3" id="KW-1185">Reference proteome</keyword>
<evidence type="ECO:0000256" key="1">
    <source>
        <dbReference type="SAM" id="Phobius"/>
    </source>
</evidence>
<sequence>MLPLDVSALWLAAGAGLDAFGAAGLAFGAAAGLMPRRGLILLASAASSTCFGAHYLSLGSPTATAMSAVAVGQNLLAARFVREEGSPPWLTGLFGAVFVLVIGIMLATWTGWPSAFAGVGMLLSTAGRLQRTAQGLRGLFLGASLCWLCHNLLVGSVYGLLCDGLSITALTVALLRGWAGRELLGGPFGGKAVPA</sequence>
<evidence type="ECO:0000313" key="3">
    <source>
        <dbReference type="Proteomes" id="UP000035955"/>
    </source>
</evidence>
<keyword evidence="1" id="KW-0472">Membrane</keyword>
<keyword evidence="1" id="KW-1133">Transmembrane helix</keyword>
<feature type="transmembrane region" description="Helical" evidence="1">
    <location>
        <begin position="138"/>
        <end position="161"/>
    </location>
</feature>
<reference evidence="2 3" key="1">
    <citation type="submission" date="2015-03" db="EMBL/GenBank/DDBJ databases">
        <title>Genome sequencing of Methylobacterium variabile DSM 16961.</title>
        <authorList>
            <person name="Chaudhry V."/>
            <person name="Patil P.B."/>
        </authorList>
    </citation>
    <scope>NUCLEOTIDE SEQUENCE [LARGE SCALE GENOMIC DNA]</scope>
    <source>
        <strain evidence="2 3">DSM 16961</strain>
    </source>
</reference>
<organism evidence="2 3">
    <name type="scientific">Methylobacterium variabile</name>
    <dbReference type="NCBI Taxonomy" id="298794"/>
    <lineage>
        <taxon>Bacteria</taxon>
        <taxon>Pseudomonadati</taxon>
        <taxon>Pseudomonadota</taxon>
        <taxon>Alphaproteobacteria</taxon>
        <taxon>Hyphomicrobiales</taxon>
        <taxon>Methylobacteriaceae</taxon>
        <taxon>Methylobacterium</taxon>
    </lineage>
</organism>
<dbReference type="PATRIC" id="fig|298794.3.peg.1645"/>
<keyword evidence="1" id="KW-0812">Transmembrane</keyword>
<dbReference type="InterPro" id="IPR019629">
    <property type="entry name" value="Uncharacterised_HI1736/YgjV"/>
</dbReference>
<gene>
    <name evidence="2" type="ORF">VQ02_21425</name>
</gene>
<evidence type="ECO:0000313" key="2">
    <source>
        <dbReference type="EMBL" id="KMO33213.1"/>
    </source>
</evidence>